<evidence type="ECO:0000259" key="1">
    <source>
        <dbReference type="Pfam" id="PF06827"/>
    </source>
</evidence>
<organism evidence="2 3">
    <name type="scientific">Cyanobacterium aponinum 0216</name>
    <dbReference type="NCBI Taxonomy" id="2676140"/>
    <lineage>
        <taxon>Bacteria</taxon>
        <taxon>Bacillati</taxon>
        <taxon>Cyanobacteriota</taxon>
        <taxon>Cyanophyceae</taxon>
        <taxon>Oscillatoriophycideae</taxon>
        <taxon>Chroococcales</taxon>
        <taxon>Geminocystaceae</taxon>
        <taxon>Cyanobacterium</taxon>
    </lineage>
</organism>
<evidence type="ECO:0000313" key="2">
    <source>
        <dbReference type="EMBL" id="MTF40023.1"/>
    </source>
</evidence>
<dbReference type="Pfam" id="PF06827">
    <property type="entry name" value="zf-FPG_IleRS"/>
    <property type="match status" value="1"/>
</dbReference>
<dbReference type="Proteomes" id="UP000437131">
    <property type="component" value="Unassembled WGS sequence"/>
</dbReference>
<gene>
    <name evidence="2" type="ORF">GGC33_13950</name>
</gene>
<evidence type="ECO:0000313" key="3">
    <source>
        <dbReference type="Proteomes" id="UP000437131"/>
    </source>
</evidence>
<sequence>MKKLLLPICDRCWNYSTTVGTFSDKPLICDQCK</sequence>
<name>A0A844GWT3_9CHRO</name>
<dbReference type="AlphaFoldDB" id="A0A844GWT3"/>
<dbReference type="Gene3D" id="1.10.730.20">
    <property type="match status" value="1"/>
</dbReference>
<dbReference type="InterPro" id="IPR010663">
    <property type="entry name" value="Znf_FPG/IleRS"/>
</dbReference>
<proteinExistence type="predicted"/>
<accession>A0A844GWT3</accession>
<protein>
    <recommendedName>
        <fullName evidence="1">Zinc finger FPG/IleRS-type domain-containing protein</fullName>
    </recommendedName>
</protein>
<comment type="caution">
    <text evidence="2">The sequence shown here is derived from an EMBL/GenBank/DDBJ whole genome shotgun (WGS) entry which is preliminary data.</text>
</comment>
<dbReference type="EMBL" id="WMIA01000020">
    <property type="protein sequence ID" value="MTF40023.1"/>
    <property type="molecule type" value="Genomic_DNA"/>
</dbReference>
<reference evidence="2 3" key="1">
    <citation type="submission" date="2019-11" db="EMBL/GenBank/DDBJ databases">
        <title>Isolation of a new High Light Tolerant Cyanobacteria.</title>
        <authorList>
            <person name="Dobson Z."/>
            <person name="Vaughn N."/>
            <person name="Vaughn M."/>
            <person name="Fromme P."/>
            <person name="Mazor Y."/>
        </authorList>
    </citation>
    <scope>NUCLEOTIDE SEQUENCE [LARGE SCALE GENOMIC DNA]</scope>
    <source>
        <strain evidence="2 3">0216</strain>
    </source>
</reference>
<feature type="domain" description="Zinc finger FPG/IleRS-type" evidence="1">
    <location>
        <begin position="9"/>
        <end position="32"/>
    </location>
</feature>